<accession>A0A343JEP1</accession>
<reference evidence="1 2" key="1">
    <citation type="submission" date="2016-08" db="EMBL/GenBank/DDBJ databases">
        <title>Complete Genome Sequence Of The Indigo Reducing Clostridium isatidis DSM15098.</title>
        <authorList>
            <person name="Little G.T."/>
            <person name="Minton N.P."/>
        </authorList>
    </citation>
    <scope>NUCLEOTIDE SEQUENCE [LARGE SCALE GENOMIC DNA]</scope>
    <source>
        <strain evidence="1 2">DSM 15098</strain>
    </source>
</reference>
<dbReference type="RefSeq" id="WP_119866126.1">
    <property type="nucleotide sequence ID" value="NZ_CP016786.1"/>
</dbReference>
<name>A0A343JEP1_9CLOT</name>
<dbReference type="AlphaFoldDB" id="A0A343JEP1"/>
<gene>
    <name evidence="1" type="ORF">BEN51_11035</name>
</gene>
<proteinExistence type="predicted"/>
<sequence>MIKYANEYSDYYNKLKERVKVKIGKNSERKNEKGDIYPRKRNNYGYSYKGQIYSSLKNEKKSITFLEKLIIKTVIALILLSGLFSLKITPNPEAKNIYTMIKKEINRTYDYKTISKNLEKIGIDTEAIMEVFQEKYNGFIKEFNLQKDTN</sequence>
<dbReference type="OrthoDB" id="1911989at2"/>
<keyword evidence="2" id="KW-1185">Reference proteome</keyword>
<dbReference type="EMBL" id="CP016786">
    <property type="protein sequence ID" value="ASW43999.1"/>
    <property type="molecule type" value="Genomic_DNA"/>
</dbReference>
<organism evidence="1 2">
    <name type="scientific">Clostridium isatidis</name>
    <dbReference type="NCBI Taxonomy" id="182773"/>
    <lineage>
        <taxon>Bacteria</taxon>
        <taxon>Bacillati</taxon>
        <taxon>Bacillota</taxon>
        <taxon>Clostridia</taxon>
        <taxon>Eubacteriales</taxon>
        <taxon>Clostridiaceae</taxon>
        <taxon>Clostridium</taxon>
    </lineage>
</organism>
<dbReference type="Proteomes" id="UP000264883">
    <property type="component" value="Chromosome"/>
</dbReference>
<evidence type="ECO:0000313" key="2">
    <source>
        <dbReference type="Proteomes" id="UP000264883"/>
    </source>
</evidence>
<dbReference type="KEGG" id="cia:BEN51_11035"/>
<protein>
    <submittedName>
        <fullName evidence="1">Uncharacterized protein</fullName>
    </submittedName>
</protein>
<evidence type="ECO:0000313" key="1">
    <source>
        <dbReference type="EMBL" id="ASW43999.1"/>
    </source>
</evidence>